<evidence type="ECO:0000313" key="2">
    <source>
        <dbReference type="Proteomes" id="UP000195447"/>
    </source>
</evidence>
<evidence type="ECO:0008006" key="3">
    <source>
        <dbReference type="Google" id="ProtNLM"/>
    </source>
</evidence>
<keyword evidence="2" id="KW-1185">Reference proteome</keyword>
<evidence type="ECO:0000313" key="1">
    <source>
        <dbReference type="EMBL" id="OUP61327.1"/>
    </source>
</evidence>
<accession>A0A1Y4LXL0</accession>
<gene>
    <name evidence="1" type="ORF">B5F14_03175</name>
</gene>
<dbReference type="RefSeq" id="WP_087158338.1">
    <property type="nucleotide sequence ID" value="NZ_CALVGX010000001.1"/>
</dbReference>
<dbReference type="Proteomes" id="UP000195447">
    <property type="component" value="Unassembled WGS sequence"/>
</dbReference>
<comment type="caution">
    <text evidence="1">The sequence shown here is derived from an EMBL/GenBank/DDBJ whole genome shotgun (WGS) entry which is preliminary data.</text>
</comment>
<protein>
    <recommendedName>
        <fullName evidence="3">DUF695 domain-containing protein</fullName>
    </recommendedName>
</protein>
<reference evidence="2" key="1">
    <citation type="submission" date="2017-04" db="EMBL/GenBank/DDBJ databases">
        <title>Function of individual gut microbiota members based on whole genome sequencing of pure cultures obtained from chicken caecum.</title>
        <authorList>
            <person name="Medvecky M."/>
            <person name="Cejkova D."/>
            <person name="Polansky O."/>
            <person name="Karasova D."/>
            <person name="Kubasova T."/>
            <person name="Cizek A."/>
            <person name="Rychlik I."/>
        </authorList>
    </citation>
    <scope>NUCLEOTIDE SEQUENCE [LARGE SCALE GENOMIC DNA]</scope>
    <source>
        <strain evidence="2">An178</strain>
    </source>
</reference>
<sequence>MSAYTNSIKFWESFQKVQEELKKCLSLKKYERLNELVEGLDEEVYSYTGAHFFVENLYDEYEMTFDTGPNKTTQYLCSLFSKTAPESIKKSWIINACLPPLSQKAIQAEVQIKDQSYTLADFHVFYKVVENTQTIACQLYCPAYQQIKNPENKKEMSMYLIELAIGQCAYEAYLSSVDFLDVPPEEDQPFCNLVDLFEKIMDIVEKNAWKEYNSPLEIYSVYQPIQDIGHDSLRKDMKYIFTTHPLLIEETIENKKDVLLDLSSKDGEYGFVYFSNMFHNKEDALFRQSLSKQLDDQISKLNAGKVIGGAIGKSYSYIDWIVYDKTNFIKALESAKKQLNKSVELHYESFNDILD</sequence>
<name>A0A1Y4LXL0_9FIRM</name>
<proteinExistence type="predicted"/>
<dbReference type="EMBL" id="NFKM01000004">
    <property type="protein sequence ID" value="OUP61327.1"/>
    <property type="molecule type" value="Genomic_DNA"/>
</dbReference>
<organism evidence="1 2">
    <name type="scientific">Faecalitalea cylindroides</name>
    <dbReference type="NCBI Taxonomy" id="39483"/>
    <lineage>
        <taxon>Bacteria</taxon>
        <taxon>Bacillati</taxon>
        <taxon>Bacillota</taxon>
        <taxon>Erysipelotrichia</taxon>
        <taxon>Erysipelotrichales</taxon>
        <taxon>Erysipelotrichaceae</taxon>
        <taxon>Faecalitalea</taxon>
    </lineage>
</organism>
<dbReference type="AlphaFoldDB" id="A0A1Y4LXL0"/>